<dbReference type="InterPro" id="IPR000620">
    <property type="entry name" value="EamA_dom"/>
</dbReference>
<feature type="transmembrane region" description="Helical" evidence="6">
    <location>
        <begin position="120"/>
        <end position="137"/>
    </location>
</feature>
<reference evidence="8 9" key="1">
    <citation type="submission" date="2016-11" db="EMBL/GenBank/DDBJ databases">
        <authorList>
            <person name="Jaros S."/>
            <person name="Januszkiewicz K."/>
            <person name="Wedrychowicz H."/>
        </authorList>
    </citation>
    <scope>NUCLEOTIDE SEQUENCE [LARGE SCALE GENOMIC DNA]</scope>
    <source>
        <strain evidence="8 9">DSM 14916</strain>
    </source>
</reference>
<feature type="domain" description="EamA" evidence="7">
    <location>
        <begin position="7"/>
        <end position="135"/>
    </location>
</feature>
<keyword evidence="2" id="KW-1003">Cell membrane</keyword>
<feature type="transmembrane region" description="Helical" evidence="6">
    <location>
        <begin position="64"/>
        <end position="88"/>
    </location>
</feature>
<organism evidence="8 9">
    <name type="scientific">Muricoccus roseus</name>
    <dbReference type="NCBI Taxonomy" id="198092"/>
    <lineage>
        <taxon>Bacteria</taxon>
        <taxon>Pseudomonadati</taxon>
        <taxon>Pseudomonadota</taxon>
        <taxon>Alphaproteobacteria</taxon>
        <taxon>Acetobacterales</taxon>
        <taxon>Roseomonadaceae</taxon>
        <taxon>Muricoccus</taxon>
    </lineage>
</organism>
<dbReference type="Pfam" id="PF00892">
    <property type="entry name" value="EamA"/>
    <property type="match status" value="2"/>
</dbReference>
<dbReference type="AlphaFoldDB" id="A0A1M6KCF3"/>
<evidence type="ECO:0000256" key="4">
    <source>
        <dbReference type="ARBA" id="ARBA00022989"/>
    </source>
</evidence>
<keyword evidence="3 6" id="KW-0812">Transmembrane</keyword>
<evidence type="ECO:0000256" key="5">
    <source>
        <dbReference type="ARBA" id="ARBA00023136"/>
    </source>
</evidence>
<evidence type="ECO:0000256" key="6">
    <source>
        <dbReference type="SAM" id="Phobius"/>
    </source>
</evidence>
<dbReference type="RefSeq" id="WP_073135839.1">
    <property type="nucleotide sequence ID" value="NZ_FQZF01000016.1"/>
</dbReference>
<feature type="transmembrane region" description="Helical" evidence="6">
    <location>
        <begin position="209"/>
        <end position="230"/>
    </location>
</feature>
<dbReference type="SUPFAM" id="SSF103481">
    <property type="entry name" value="Multidrug resistance efflux transporter EmrE"/>
    <property type="match status" value="2"/>
</dbReference>
<feature type="transmembrane region" description="Helical" evidence="6">
    <location>
        <begin position="149"/>
        <end position="167"/>
    </location>
</feature>
<evidence type="ECO:0000256" key="2">
    <source>
        <dbReference type="ARBA" id="ARBA00022475"/>
    </source>
</evidence>
<evidence type="ECO:0000256" key="1">
    <source>
        <dbReference type="ARBA" id="ARBA00004651"/>
    </source>
</evidence>
<proteinExistence type="predicted"/>
<dbReference type="STRING" id="198092.SAMN02745194_02847"/>
<dbReference type="Proteomes" id="UP000184387">
    <property type="component" value="Unassembled WGS sequence"/>
</dbReference>
<name>A0A1M6KCF3_9PROT</name>
<feature type="transmembrane region" description="Helical" evidence="6">
    <location>
        <begin position="94"/>
        <end position="113"/>
    </location>
</feature>
<evidence type="ECO:0000256" key="3">
    <source>
        <dbReference type="ARBA" id="ARBA00022692"/>
    </source>
</evidence>
<keyword evidence="5 6" id="KW-0472">Membrane</keyword>
<gene>
    <name evidence="8" type="ORF">SAMN02745194_02847</name>
</gene>
<sequence>MLTAYAQLAGSMILTGANVAVAKTLAGALPIPLILGLRCLIACAVLLPLALWRDGMVRPRRGVLGNLLLQAVAGTLLYNAALLAGLRFTTALEGGLVLATMPAVVALGSAWWLRERVTPRGWAAVALAGIGMGAIVLARGGEGEGGSPLGNALIFLGVCGEAAYVLLAKRAAGALPLLTASLWMQGFSAALLLPAWLPEAGAAARLADPTLLALLVFHGLTASLLSLLLWYGGLRRAPARIAGVFTVFLPATAALAAILFLGEAPTATHALGFVLLLASMLLATWPERRVR</sequence>
<dbReference type="EMBL" id="FQZF01000016">
    <property type="protein sequence ID" value="SHJ56599.1"/>
    <property type="molecule type" value="Genomic_DNA"/>
</dbReference>
<evidence type="ECO:0000259" key="7">
    <source>
        <dbReference type="Pfam" id="PF00892"/>
    </source>
</evidence>
<feature type="transmembrane region" description="Helical" evidence="6">
    <location>
        <begin position="32"/>
        <end position="52"/>
    </location>
</feature>
<feature type="transmembrane region" description="Helical" evidence="6">
    <location>
        <begin position="267"/>
        <end position="285"/>
    </location>
</feature>
<protein>
    <submittedName>
        <fullName evidence="8">Threonine/homoserine efflux transporter RhtA</fullName>
    </submittedName>
</protein>
<dbReference type="PANTHER" id="PTHR32322">
    <property type="entry name" value="INNER MEMBRANE TRANSPORTER"/>
    <property type="match status" value="1"/>
</dbReference>
<keyword evidence="9" id="KW-1185">Reference proteome</keyword>
<feature type="domain" description="EamA" evidence="7">
    <location>
        <begin position="149"/>
        <end position="284"/>
    </location>
</feature>
<comment type="subcellular location">
    <subcellularLocation>
        <location evidence="1">Cell membrane</location>
        <topology evidence="1">Multi-pass membrane protein</topology>
    </subcellularLocation>
</comment>
<feature type="transmembrane region" description="Helical" evidence="6">
    <location>
        <begin position="242"/>
        <end position="261"/>
    </location>
</feature>
<dbReference type="GO" id="GO:0005886">
    <property type="term" value="C:plasma membrane"/>
    <property type="evidence" value="ECO:0007669"/>
    <property type="project" value="UniProtKB-SubCell"/>
</dbReference>
<dbReference type="InterPro" id="IPR050638">
    <property type="entry name" value="AA-Vitamin_Transporters"/>
</dbReference>
<accession>A0A1M6KCF3</accession>
<feature type="transmembrane region" description="Helical" evidence="6">
    <location>
        <begin position="174"/>
        <end position="197"/>
    </location>
</feature>
<evidence type="ECO:0000313" key="9">
    <source>
        <dbReference type="Proteomes" id="UP000184387"/>
    </source>
</evidence>
<evidence type="ECO:0000313" key="8">
    <source>
        <dbReference type="EMBL" id="SHJ56599.1"/>
    </source>
</evidence>
<dbReference type="InterPro" id="IPR037185">
    <property type="entry name" value="EmrE-like"/>
</dbReference>
<keyword evidence="4 6" id="KW-1133">Transmembrane helix</keyword>
<dbReference type="PANTHER" id="PTHR32322:SF18">
    <property type="entry name" value="S-ADENOSYLMETHIONINE_S-ADENOSYLHOMOCYSTEINE TRANSPORTER"/>
    <property type="match status" value="1"/>
</dbReference>